<protein>
    <submittedName>
        <fullName evidence="2">SGNH/GDSL hydrolase family protein</fullName>
        <ecNumber evidence="2">3.1.-.-</ecNumber>
    </submittedName>
</protein>
<dbReference type="EMBL" id="JBHZPZ010000005">
    <property type="protein sequence ID" value="MFE3867531.1"/>
    <property type="molecule type" value="Genomic_DNA"/>
</dbReference>
<dbReference type="EC" id="3.1.-.-" evidence="2"/>
<gene>
    <name evidence="2" type="ORF">ACFX5E_05515</name>
</gene>
<evidence type="ECO:0000313" key="3">
    <source>
        <dbReference type="Proteomes" id="UP001600109"/>
    </source>
</evidence>
<evidence type="ECO:0000259" key="1">
    <source>
        <dbReference type="Pfam" id="PF13472"/>
    </source>
</evidence>
<dbReference type="GO" id="GO:0016787">
    <property type="term" value="F:hydrolase activity"/>
    <property type="evidence" value="ECO:0007669"/>
    <property type="project" value="UniProtKB-KW"/>
</dbReference>
<dbReference type="Proteomes" id="UP001600109">
    <property type="component" value="Unassembled WGS sequence"/>
</dbReference>
<comment type="caution">
    <text evidence="2">The sequence shown here is derived from an EMBL/GenBank/DDBJ whole genome shotgun (WGS) entry which is preliminary data.</text>
</comment>
<dbReference type="InterPro" id="IPR013830">
    <property type="entry name" value="SGNH_hydro"/>
</dbReference>
<evidence type="ECO:0000313" key="2">
    <source>
        <dbReference type="EMBL" id="MFE3867531.1"/>
    </source>
</evidence>
<dbReference type="Pfam" id="PF13472">
    <property type="entry name" value="Lipase_GDSL_2"/>
    <property type="match status" value="1"/>
</dbReference>
<keyword evidence="2" id="KW-0378">Hydrolase</keyword>
<feature type="domain" description="SGNH hydrolase-type esterase" evidence="1">
    <location>
        <begin position="61"/>
        <end position="240"/>
    </location>
</feature>
<organism evidence="2 3">
    <name type="scientific">Flavobacterium xylosi</name>
    <dbReference type="NCBI Taxonomy" id="3230415"/>
    <lineage>
        <taxon>Bacteria</taxon>
        <taxon>Pseudomonadati</taxon>
        <taxon>Bacteroidota</taxon>
        <taxon>Flavobacteriia</taxon>
        <taxon>Flavobacteriales</taxon>
        <taxon>Flavobacteriaceae</taxon>
        <taxon>Flavobacterium</taxon>
    </lineage>
</organism>
<reference evidence="2 3" key="1">
    <citation type="submission" date="2024-06" db="EMBL/GenBank/DDBJ databases">
        <title>Flavobacterium spp. isolated from glacier.</title>
        <authorList>
            <person name="Han D."/>
        </authorList>
    </citation>
    <scope>NUCLEOTIDE SEQUENCE [LARGE SCALE GENOMIC DNA]</scope>
    <source>
        <strain evidence="2 3">LS2P90</strain>
    </source>
</reference>
<dbReference type="RefSeq" id="WP_379854186.1">
    <property type="nucleotide sequence ID" value="NZ_JBHZPZ010000005.1"/>
</dbReference>
<dbReference type="CDD" id="cd01832">
    <property type="entry name" value="SGNH_hydrolase_like_1"/>
    <property type="match status" value="1"/>
</dbReference>
<keyword evidence="3" id="KW-1185">Reference proteome</keyword>
<dbReference type="Gene3D" id="3.40.50.1110">
    <property type="entry name" value="SGNH hydrolase"/>
    <property type="match status" value="1"/>
</dbReference>
<accession>A0ABW6HU56</accession>
<name>A0ABW6HU56_9FLAO</name>
<dbReference type="InterPro" id="IPR036514">
    <property type="entry name" value="SGNH_hydro_sf"/>
</dbReference>
<sequence>MKKQYQIIVAFSLLLFIVGCSIEIPISETNPAPVVTNPTTAPNPAPLIVQQTQNQTFSYLAIGDGYTIGQSVCETCRFPEQLKKSLSNLNPNNTYPLKIIAQTGWTTTNLISAINLQNPASDYDLVTLLIGVNNQYQSKPFSLYEKEFPELVIKAIAFAKGDKANVIVVYIPDYAYTPFGQGSGNQSRISLEIDGYNAFAKKYCIDNTIEFIDITDISRQGLTNPNLVAQDGLHPSELAYSLFVERILPKAAQQFKNKNIPF</sequence>
<proteinExistence type="predicted"/>
<dbReference type="PROSITE" id="PS51257">
    <property type="entry name" value="PROKAR_LIPOPROTEIN"/>
    <property type="match status" value="1"/>
</dbReference>
<dbReference type="SUPFAM" id="SSF52266">
    <property type="entry name" value="SGNH hydrolase"/>
    <property type="match status" value="1"/>
</dbReference>